<dbReference type="EMBL" id="JAAGOX010000003">
    <property type="protein sequence ID" value="NDW43866.1"/>
    <property type="molecule type" value="Genomic_DNA"/>
</dbReference>
<comment type="caution">
    <text evidence="1">The sequence shown here is derived from an EMBL/GenBank/DDBJ whole genome shotgun (WGS) entry which is preliminary data.</text>
</comment>
<evidence type="ECO:0000313" key="1">
    <source>
        <dbReference type="EMBL" id="NDW43866.1"/>
    </source>
</evidence>
<dbReference type="AlphaFoldDB" id="A0A6B2NIS5"/>
<dbReference type="RefSeq" id="WP_164127446.1">
    <property type="nucleotide sequence ID" value="NZ_JAAGOX010000003.1"/>
</dbReference>
<protein>
    <submittedName>
        <fullName evidence="1">Uncharacterized protein</fullName>
    </submittedName>
</protein>
<name>A0A6B2NIS5_9RHOB</name>
<reference evidence="1" key="1">
    <citation type="submission" date="2020-02" db="EMBL/GenBank/DDBJ databases">
        <title>Delineation of the pyrene-degrading pathway in Roseobacter clade bacteria by genomic analysis.</title>
        <authorList>
            <person name="Zhou H."/>
            <person name="Wang H."/>
        </authorList>
    </citation>
    <scope>NUCLEOTIDE SEQUENCE</scope>
    <source>
        <strain evidence="1">PrR005</strain>
    </source>
</reference>
<gene>
    <name evidence="1" type="ORF">G0P99_02720</name>
</gene>
<organism evidence="1">
    <name type="scientific">Ruegeria sp. PrR005</name>
    <dbReference type="NCBI Taxonomy" id="2706882"/>
    <lineage>
        <taxon>Bacteria</taxon>
        <taxon>Pseudomonadati</taxon>
        <taxon>Pseudomonadota</taxon>
        <taxon>Alphaproteobacteria</taxon>
        <taxon>Rhodobacterales</taxon>
        <taxon>Roseobacteraceae</taxon>
        <taxon>Ruegeria</taxon>
    </lineage>
</organism>
<proteinExistence type="predicted"/>
<accession>A0A6B2NIS5</accession>
<sequence>MRQHFEALRKAPANHVPLSPLSFLRRAESLHGARMAVILGDIRRNWSETGHRIRAVANGLDRVFRRHKSCWL</sequence>